<dbReference type="GO" id="GO:0043565">
    <property type="term" value="F:sequence-specific DNA binding"/>
    <property type="evidence" value="ECO:0007669"/>
    <property type="project" value="InterPro"/>
</dbReference>
<dbReference type="Pfam" id="PF12833">
    <property type="entry name" value="HTH_18"/>
    <property type="match status" value="1"/>
</dbReference>
<dbReference type="Gene3D" id="1.10.10.60">
    <property type="entry name" value="Homeodomain-like"/>
    <property type="match status" value="1"/>
</dbReference>
<dbReference type="Proteomes" id="UP000189935">
    <property type="component" value="Chromosome I"/>
</dbReference>
<proteinExistence type="predicted"/>
<dbReference type="Pfam" id="PF14525">
    <property type="entry name" value="AraC_binding_2"/>
    <property type="match status" value="1"/>
</dbReference>
<dbReference type="GO" id="GO:0003700">
    <property type="term" value="F:DNA-binding transcription factor activity"/>
    <property type="evidence" value="ECO:0007669"/>
    <property type="project" value="InterPro"/>
</dbReference>
<feature type="domain" description="HTH araC/xylS-type" evidence="4">
    <location>
        <begin position="241"/>
        <end position="343"/>
    </location>
</feature>
<evidence type="ECO:0000256" key="3">
    <source>
        <dbReference type="ARBA" id="ARBA00023163"/>
    </source>
</evidence>
<accession>A0A1M7D4T4</accession>
<dbReference type="EMBL" id="LT670844">
    <property type="protein sequence ID" value="SHL74438.1"/>
    <property type="molecule type" value="Genomic_DNA"/>
</dbReference>
<evidence type="ECO:0000256" key="2">
    <source>
        <dbReference type="ARBA" id="ARBA00023125"/>
    </source>
</evidence>
<reference evidence="5 6" key="1">
    <citation type="submission" date="2016-11" db="EMBL/GenBank/DDBJ databases">
        <authorList>
            <person name="Jaros S."/>
            <person name="Januszkiewicz K."/>
            <person name="Wedrychowicz H."/>
        </authorList>
    </citation>
    <scope>NUCLEOTIDE SEQUENCE [LARGE SCALE GENOMIC DNA]</scope>
    <source>
        <strain evidence="5 6">GAS499</strain>
    </source>
</reference>
<dbReference type="InterPro" id="IPR050204">
    <property type="entry name" value="AraC_XylS_family_regulators"/>
</dbReference>
<dbReference type="SMART" id="SM00342">
    <property type="entry name" value="HTH_ARAC"/>
    <property type="match status" value="1"/>
</dbReference>
<keyword evidence="2" id="KW-0238">DNA-binding</keyword>
<dbReference type="PANTHER" id="PTHR46796">
    <property type="entry name" value="HTH-TYPE TRANSCRIPTIONAL ACTIVATOR RHAS-RELATED"/>
    <property type="match status" value="1"/>
</dbReference>
<dbReference type="AlphaFoldDB" id="A0A1M7D4T4"/>
<sequence length="351" mass="38340">MTSLPGTIRQGKDAPPPDSAKVAGLLTTASVPAAQRLDFWREVVCHTIAGVEANALTEEHPYAGAIHAQSIPLAHMPSFDLVHVEADPQRVNRTRALISIQPEPTWLLMVQGKGTCTIRQAEQQTTLETGDIGFLDTARPYEVIFPQTFKQSILRMPTPLFHDIVPKNRDLAGMALSGDDALTAIARQNIVLLERFVSAIEPMLLPAAANRALDHLALATRSFFEGNIGRRGHNASAFYFARACAYISESLGDPFLSIEKIAEAVGLSSGHLQQVFRQSSGGTVGEYVRERRLAGCRRDLADASLAHQSITSIAFRWGFSESSSLSRAFRNAFQTSPRRYRNASRQDASGS</sequence>
<dbReference type="InterPro" id="IPR018060">
    <property type="entry name" value="HTH_AraC"/>
</dbReference>
<name>A0A1M7D4T4_9BRAD</name>
<evidence type="ECO:0000259" key="4">
    <source>
        <dbReference type="PROSITE" id="PS01124"/>
    </source>
</evidence>
<evidence type="ECO:0000313" key="5">
    <source>
        <dbReference type="EMBL" id="SHL74438.1"/>
    </source>
</evidence>
<keyword evidence="3" id="KW-0804">Transcription</keyword>
<gene>
    <name evidence="5" type="ORF">SAMN05444159_6710</name>
</gene>
<dbReference type="SUPFAM" id="SSF46689">
    <property type="entry name" value="Homeodomain-like"/>
    <property type="match status" value="2"/>
</dbReference>
<dbReference type="PROSITE" id="PS01124">
    <property type="entry name" value="HTH_ARAC_FAMILY_2"/>
    <property type="match status" value="1"/>
</dbReference>
<dbReference type="RefSeq" id="WP_154071569.1">
    <property type="nucleotide sequence ID" value="NZ_LT670844.1"/>
</dbReference>
<dbReference type="PANTHER" id="PTHR46796:SF6">
    <property type="entry name" value="ARAC SUBFAMILY"/>
    <property type="match status" value="1"/>
</dbReference>
<organism evidence="5 6">
    <name type="scientific">Bradyrhizobium lablabi</name>
    <dbReference type="NCBI Taxonomy" id="722472"/>
    <lineage>
        <taxon>Bacteria</taxon>
        <taxon>Pseudomonadati</taxon>
        <taxon>Pseudomonadota</taxon>
        <taxon>Alphaproteobacteria</taxon>
        <taxon>Hyphomicrobiales</taxon>
        <taxon>Nitrobacteraceae</taxon>
        <taxon>Bradyrhizobium</taxon>
    </lineage>
</organism>
<dbReference type="OrthoDB" id="7904253at2"/>
<dbReference type="InterPro" id="IPR009057">
    <property type="entry name" value="Homeodomain-like_sf"/>
</dbReference>
<evidence type="ECO:0000256" key="1">
    <source>
        <dbReference type="ARBA" id="ARBA00023015"/>
    </source>
</evidence>
<evidence type="ECO:0000313" key="6">
    <source>
        <dbReference type="Proteomes" id="UP000189935"/>
    </source>
</evidence>
<keyword evidence="1" id="KW-0805">Transcription regulation</keyword>
<dbReference type="InterPro" id="IPR035418">
    <property type="entry name" value="AraC-bd_2"/>
</dbReference>
<protein>
    <submittedName>
        <fullName evidence="5">Transcriptional regulator, AraC family</fullName>
    </submittedName>
</protein>